<name>A0AAV0DHU6_9ASTE</name>
<dbReference type="InterPro" id="IPR006867">
    <property type="entry name" value="DUF632"/>
</dbReference>
<evidence type="ECO:0000259" key="2">
    <source>
        <dbReference type="Pfam" id="PF04783"/>
    </source>
</evidence>
<evidence type="ECO:0000313" key="3">
    <source>
        <dbReference type="EMBL" id="CAH9100148.1"/>
    </source>
</evidence>
<reference evidence="3" key="1">
    <citation type="submission" date="2022-07" db="EMBL/GenBank/DDBJ databases">
        <authorList>
            <person name="Macas J."/>
            <person name="Novak P."/>
            <person name="Neumann P."/>
        </authorList>
    </citation>
    <scope>NUCLEOTIDE SEQUENCE</scope>
</reference>
<dbReference type="Proteomes" id="UP001152523">
    <property type="component" value="Unassembled WGS sequence"/>
</dbReference>
<dbReference type="Pfam" id="PF04783">
    <property type="entry name" value="DUF630"/>
    <property type="match status" value="1"/>
</dbReference>
<dbReference type="PANTHER" id="PTHR21450:SF6">
    <property type="entry name" value="EXPRESSED PROTEIN"/>
    <property type="match status" value="1"/>
</dbReference>
<dbReference type="Pfam" id="PF04782">
    <property type="entry name" value="DUF632"/>
    <property type="match status" value="1"/>
</dbReference>
<dbReference type="PANTHER" id="PTHR21450">
    <property type="entry name" value="PROTEIN ALTERED PHOSPHATE STARVATION RESPONSE 1"/>
    <property type="match status" value="1"/>
</dbReference>
<evidence type="ECO:0000313" key="4">
    <source>
        <dbReference type="Proteomes" id="UP001152523"/>
    </source>
</evidence>
<sequence length="514" mass="57659">MGGVNSKVEEDKALQLCDERKKIVSEAVDGRCLLAANHTAYLEALKTTGINFRKFVELDTTFETSPVPLETPGGAESDDEFNLTSLPPLRRLSSRIVNGVKQAARESTVETMVGQKDLFSSIKDIECLFIQAADSGREVPQMLEANEFHFHPILSPGDEPAQTSVKYLTWHGTMSSPSSSLRVPHDVNSTYIENSSNQDVDDFCMKPGSHALTLDRLFAWEKKLYDEVQGCAMVRRVYDERCKVLRELESRGESSGRIDNVRAVVKDLHSSLGVAIARINSVSRTIENLRDNELQPQLEGLIQGFASSYHFILRRMWEIMLESHRLQHQIISASNSPGNMKISFINSSDSRREIIIHLENELTSLSSIFTNWISAQKTYVESINTWLTKCVLLEEKSSRRRRRSAPPLRKYGPPVYVICGVWLEMFESLPTKDVVDAMGTLASEVTRFLPPSREKTRENPSGDHSITVSFDRFNTGLAVLLGQLSKFADSSLKMFSHLLEVTQDAKSSYAGSKS</sequence>
<accession>A0AAV0DHU6</accession>
<proteinExistence type="predicted"/>
<feature type="domain" description="DUF630" evidence="2">
    <location>
        <begin position="1"/>
        <end position="57"/>
    </location>
</feature>
<comment type="caution">
    <text evidence="3">The sequence shown here is derived from an EMBL/GenBank/DDBJ whole genome shotgun (WGS) entry which is preliminary data.</text>
</comment>
<keyword evidence="4" id="KW-1185">Reference proteome</keyword>
<dbReference type="InterPro" id="IPR006868">
    <property type="entry name" value="DUF630"/>
</dbReference>
<organism evidence="3 4">
    <name type="scientific">Cuscuta epithymum</name>
    <dbReference type="NCBI Taxonomy" id="186058"/>
    <lineage>
        <taxon>Eukaryota</taxon>
        <taxon>Viridiplantae</taxon>
        <taxon>Streptophyta</taxon>
        <taxon>Embryophyta</taxon>
        <taxon>Tracheophyta</taxon>
        <taxon>Spermatophyta</taxon>
        <taxon>Magnoliopsida</taxon>
        <taxon>eudicotyledons</taxon>
        <taxon>Gunneridae</taxon>
        <taxon>Pentapetalae</taxon>
        <taxon>asterids</taxon>
        <taxon>lamiids</taxon>
        <taxon>Solanales</taxon>
        <taxon>Convolvulaceae</taxon>
        <taxon>Cuscuteae</taxon>
        <taxon>Cuscuta</taxon>
        <taxon>Cuscuta subgen. Cuscuta</taxon>
    </lineage>
</organism>
<dbReference type="AlphaFoldDB" id="A0AAV0DHU6"/>
<dbReference type="EMBL" id="CAMAPF010000107">
    <property type="protein sequence ID" value="CAH9100148.1"/>
    <property type="molecule type" value="Genomic_DNA"/>
</dbReference>
<protein>
    <submittedName>
        <fullName evidence="3">Uncharacterized protein</fullName>
    </submittedName>
</protein>
<feature type="domain" description="DUF632" evidence="1">
    <location>
        <begin position="118"/>
        <end position="446"/>
    </location>
</feature>
<evidence type="ECO:0000259" key="1">
    <source>
        <dbReference type="Pfam" id="PF04782"/>
    </source>
</evidence>
<gene>
    <name evidence="3" type="ORF">CEPIT_LOCUS15208</name>
</gene>